<keyword evidence="1" id="KW-0732">Signal</keyword>
<sequence length="675" mass="75198">MKIRKLIPHLVFALTPIASSVALANTCPNVNSEDITAFSEKFDELKGKFKEVAAQEKLPSEPIGSDLAGLENTSPGFAEVAGSLAEVGGTLLGVEMGLGGLAAGIRDHNNEEIITSSVTIGTSVGIPILTRIITELAGEMVGEVFGGVAAGVVAEGFSIYSGVKAEQAITKVKDQNADLKSEFVKYADQVVNKMNNVRGTILGNSGAALKLDAKLIPDVLFNVNKEKIDYLSDKIFVEMLSAKAYYLNQQRITPDTEGGSDNVDTVLSYIDHQSYMINEEFRYITIKPTPGIYPAHALKISNKYKKQGRSWTTEEVVFESKIFKQYLEPLLVYRKNIANPVAEHIVEQVMDNNKALIKEYKALIQSEMSSDVWQQQLTSQYNTAIRTQLAWYIFGQELIAQTDTADFDVAESLLWISRIFFPMIDGFYDGSLTKKAIKDIDMGPITVALVNKFTSDRLDINDEEKVNQIIINQLHNDEDVPPNIQHAVHTALQNTHSRVNKMLLADSDIVKLSFDKKQVLEQIQQLEKNHVFTNSINKKIEDYLDNFGGILNPRKGTDETFNRDAVMEMFGNVLVDAAELHQGYMWKVKAQLSDLHGTLKSHPDVCSASQALYQSAESIELNYYDYYVQNPSFSHYKWLTFRMLPDVVQETNQIINYLGNSANLLADKGQCSNKA</sequence>
<feature type="signal peptide" evidence="1">
    <location>
        <begin position="1"/>
        <end position="24"/>
    </location>
</feature>
<gene>
    <name evidence="2" type="ORF">PAUR_a2189</name>
</gene>
<evidence type="ECO:0000256" key="1">
    <source>
        <dbReference type="SAM" id="SignalP"/>
    </source>
</evidence>
<name>A0ABR9EC54_9GAMM</name>
<proteinExistence type="predicted"/>
<protein>
    <submittedName>
        <fullName evidence="2">Uncharacterized protein</fullName>
    </submittedName>
</protein>
<evidence type="ECO:0000313" key="3">
    <source>
        <dbReference type="Proteomes" id="UP000615755"/>
    </source>
</evidence>
<keyword evidence="3" id="KW-1185">Reference proteome</keyword>
<dbReference type="RefSeq" id="WP_192507822.1">
    <property type="nucleotide sequence ID" value="NZ_AQGV01000012.1"/>
</dbReference>
<dbReference type="EMBL" id="AQGV01000012">
    <property type="protein sequence ID" value="MBE0368562.1"/>
    <property type="molecule type" value="Genomic_DNA"/>
</dbReference>
<reference evidence="2 3" key="1">
    <citation type="submission" date="2015-03" db="EMBL/GenBank/DDBJ databases">
        <title>Genome sequence of Pseudoalteromonas aurantia.</title>
        <authorList>
            <person name="Xie B.-B."/>
            <person name="Rong J.-C."/>
            <person name="Qin Q.-L."/>
            <person name="Zhang Y.-Z."/>
        </authorList>
    </citation>
    <scope>NUCLEOTIDE SEQUENCE [LARGE SCALE GENOMIC DNA]</scope>
    <source>
        <strain evidence="2 3">208</strain>
    </source>
</reference>
<feature type="chain" id="PRO_5045479612" evidence="1">
    <location>
        <begin position="25"/>
        <end position="675"/>
    </location>
</feature>
<dbReference type="Proteomes" id="UP000615755">
    <property type="component" value="Unassembled WGS sequence"/>
</dbReference>
<accession>A0ABR9EC54</accession>
<comment type="caution">
    <text evidence="2">The sequence shown here is derived from an EMBL/GenBank/DDBJ whole genome shotgun (WGS) entry which is preliminary data.</text>
</comment>
<organism evidence="2 3">
    <name type="scientific">Pseudoalteromonas aurantia 208</name>
    <dbReference type="NCBI Taxonomy" id="1314867"/>
    <lineage>
        <taxon>Bacteria</taxon>
        <taxon>Pseudomonadati</taxon>
        <taxon>Pseudomonadota</taxon>
        <taxon>Gammaproteobacteria</taxon>
        <taxon>Alteromonadales</taxon>
        <taxon>Pseudoalteromonadaceae</taxon>
        <taxon>Pseudoalteromonas</taxon>
    </lineage>
</organism>
<evidence type="ECO:0000313" key="2">
    <source>
        <dbReference type="EMBL" id="MBE0368562.1"/>
    </source>
</evidence>